<evidence type="ECO:0000313" key="5">
    <source>
        <dbReference type="EMBL" id="KDR69675.1"/>
    </source>
</evidence>
<organism evidence="5 6">
    <name type="scientific">Galerina marginata (strain CBS 339.88)</name>
    <dbReference type="NCBI Taxonomy" id="685588"/>
    <lineage>
        <taxon>Eukaryota</taxon>
        <taxon>Fungi</taxon>
        <taxon>Dikarya</taxon>
        <taxon>Basidiomycota</taxon>
        <taxon>Agaricomycotina</taxon>
        <taxon>Agaricomycetes</taxon>
        <taxon>Agaricomycetidae</taxon>
        <taxon>Agaricales</taxon>
        <taxon>Agaricineae</taxon>
        <taxon>Strophariaceae</taxon>
        <taxon>Galerina</taxon>
    </lineage>
</organism>
<feature type="transmembrane region" description="Helical" evidence="4">
    <location>
        <begin position="12"/>
        <end position="29"/>
    </location>
</feature>
<evidence type="ECO:0000256" key="1">
    <source>
        <dbReference type="ARBA" id="ARBA00004685"/>
    </source>
</evidence>
<sequence>MPLAMPSKLFTLWTMLFVLNILVTVTILFSSGYQRHKEHTYVGDDYPLELPLTRRLDLVAMTLQETGLFEVNMSDPVAEDEAWTSFIMQPRGIGRIFLGPSHRLFNIAFLHQLHCLREMERGFRNPSSSILTPLHAHHCLNYLRQAFLCEADHTLEEGDFLQRNFDVQRSADTRVCRDWETVYQVLDREWLKE</sequence>
<dbReference type="AlphaFoldDB" id="A0A067SFE6"/>
<keyword evidence="4" id="KW-0812">Transmembrane</keyword>
<dbReference type="GO" id="GO:0016491">
    <property type="term" value="F:oxidoreductase activity"/>
    <property type="evidence" value="ECO:0007669"/>
    <property type="project" value="UniProtKB-KW"/>
</dbReference>
<keyword evidence="2" id="KW-0560">Oxidoreductase</keyword>
<comment type="pathway">
    <text evidence="1">Mycotoxin biosynthesis.</text>
</comment>
<evidence type="ECO:0000313" key="6">
    <source>
        <dbReference type="Proteomes" id="UP000027222"/>
    </source>
</evidence>
<protein>
    <recommendedName>
        <fullName evidence="7">Oxidase ustYa</fullName>
    </recommendedName>
</protein>
<comment type="similarity">
    <text evidence="3">Belongs to the ustYa family.</text>
</comment>
<dbReference type="PANTHER" id="PTHR33365">
    <property type="entry name" value="YALI0B05434P"/>
    <property type="match status" value="1"/>
</dbReference>
<dbReference type="Proteomes" id="UP000027222">
    <property type="component" value="Unassembled WGS sequence"/>
</dbReference>
<keyword evidence="4" id="KW-0472">Membrane</keyword>
<accession>A0A067SFE6</accession>
<name>A0A067SFE6_GALM3</name>
<dbReference type="PANTHER" id="PTHR33365:SF11">
    <property type="entry name" value="TAT PATHWAY SIGNAL SEQUENCE"/>
    <property type="match status" value="1"/>
</dbReference>
<dbReference type="GO" id="GO:0043386">
    <property type="term" value="P:mycotoxin biosynthetic process"/>
    <property type="evidence" value="ECO:0007669"/>
    <property type="project" value="InterPro"/>
</dbReference>
<dbReference type="STRING" id="685588.A0A067SFE6"/>
<evidence type="ECO:0008006" key="7">
    <source>
        <dbReference type="Google" id="ProtNLM"/>
    </source>
</evidence>
<reference evidence="6" key="1">
    <citation type="journal article" date="2014" name="Proc. Natl. Acad. Sci. U.S.A.">
        <title>Extensive sampling of basidiomycete genomes demonstrates inadequacy of the white-rot/brown-rot paradigm for wood decay fungi.</title>
        <authorList>
            <person name="Riley R."/>
            <person name="Salamov A.A."/>
            <person name="Brown D.W."/>
            <person name="Nagy L.G."/>
            <person name="Floudas D."/>
            <person name="Held B.W."/>
            <person name="Levasseur A."/>
            <person name="Lombard V."/>
            <person name="Morin E."/>
            <person name="Otillar R."/>
            <person name="Lindquist E.A."/>
            <person name="Sun H."/>
            <person name="LaButti K.M."/>
            <person name="Schmutz J."/>
            <person name="Jabbour D."/>
            <person name="Luo H."/>
            <person name="Baker S.E."/>
            <person name="Pisabarro A.G."/>
            <person name="Walton J.D."/>
            <person name="Blanchette R.A."/>
            <person name="Henrissat B."/>
            <person name="Martin F."/>
            <person name="Cullen D."/>
            <person name="Hibbett D.S."/>
            <person name="Grigoriev I.V."/>
        </authorList>
    </citation>
    <scope>NUCLEOTIDE SEQUENCE [LARGE SCALE GENOMIC DNA]</scope>
    <source>
        <strain evidence="6">CBS 339.88</strain>
    </source>
</reference>
<dbReference type="InterPro" id="IPR021765">
    <property type="entry name" value="UstYa-like"/>
</dbReference>
<keyword evidence="6" id="KW-1185">Reference proteome</keyword>
<dbReference type="HOGENOM" id="CLU_042941_8_0_1"/>
<proteinExistence type="inferred from homology"/>
<evidence type="ECO:0000256" key="4">
    <source>
        <dbReference type="SAM" id="Phobius"/>
    </source>
</evidence>
<evidence type="ECO:0000256" key="2">
    <source>
        <dbReference type="ARBA" id="ARBA00023002"/>
    </source>
</evidence>
<dbReference type="Pfam" id="PF11807">
    <property type="entry name" value="UstYa"/>
    <property type="match status" value="1"/>
</dbReference>
<keyword evidence="4" id="KW-1133">Transmembrane helix</keyword>
<gene>
    <name evidence="5" type="ORF">GALMADRAFT_215039</name>
</gene>
<dbReference type="OrthoDB" id="3687641at2759"/>
<evidence type="ECO:0000256" key="3">
    <source>
        <dbReference type="ARBA" id="ARBA00035112"/>
    </source>
</evidence>
<dbReference type="EMBL" id="KL142401">
    <property type="protein sequence ID" value="KDR69675.1"/>
    <property type="molecule type" value="Genomic_DNA"/>
</dbReference>